<dbReference type="Proteomes" id="UP000326565">
    <property type="component" value="Unassembled WGS sequence"/>
</dbReference>
<organism evidence="1 2">
    <name type="scientific">Aspergillus leporis</name>
    <dbReference type="NCBI Taxonomy" id="41062"/>
    <lineage>
        <taxon>Eukaryota</taxon>
        <taxon>Fungi</taxon>
        <taxon>Dikarya</taxon>
        <taxon>Ascomycota</taxon>
        <taxon>Pezizomycotina</taxon>
        <taxon>Eurotiomycetes</taxon>
        <taxon>Eurotiomycetidae</taxon>
        <taxon>Eurotiales</taxon>
        <taxon>Aspergillaceae</taxon>
        <taxon>Aspergillus</taxon>
        <taxon>Aspergillus subgen. Circumdati</taxon>
    </lineage>
</organism>
<evidence type="ECO:0000313" key="1">
    <source>
        <dbReference type="EMBL" id="KAB8068058.1"/>
    </source>
</evidence>
<dbReference type="AlphaFoldDB" id="A0A5N5WHV3"/>
<proteinExistence type="predicted"/>
<keyword evidence="2" id="KW-1185">Reference proteome</keyword>
<name>A0A5N5WHV3_9EURO</name>
<reference evidence="1 2" key="1">
    <citation type="submission" date="2019-04" db="EMBL/GenBank/DDBJ databases">
        <title>Friends and foes A comparative genomics study of 23 Aspergillus species from section Flavi.</title>
        <authorList>
            <consortium name="DOE Joint Genome Institute"/>
            <person name="Kjaerbolling I."/>
            <person name="Vesth T."/>
            <person name="Frisvad J.C."/>
            <person name="Nybo J.L."/>
            <person name="Theobald S."/>
            <person name="Kildgaard S."/>
            <person name="Isbrandt T."/>
            <person name="Kuo A."/>
            <person name="Sato A."/>
            <person name="Lyhne E.K."/>
            <person name="Kogle M.E."/>
            <person name="Wiebenga A."/>
            <person name="Kun R.S."/>
            <person name="Lubbers R.J."/>
            <person name="Makela M.R."/>
            <person name="Barry K."/>
            <person name="Chovatia M."/>
            <person name="Clum A."/>
            <person name="Daum C."/>
            <person name="Haridas S."/>
            <person name="He G."/>
            <person name="LaButti K."/>
            <person name="Lipzen A."/>
            <person name="Mondo S."/>
            <person name="Riley R."/>
            <person name="Salamov A."/>
            <person name="Simmons B.A."/>
            <person name="Magnuson J.K."/>
            <person name="Henrissat B."/>
            <person name="Mortensen U.H."/>
            <person name="Larsen T.O."/>
            <person name="Devries R.P."/>
            <person name="Grigoriev I.V."/>
            <person name="Machida M."/>
            <person name="Baker S.E."/>
            <person name="Andersen M.R."/>
        </authorList>
    </citation>
    <scope>NUCLEOTIDE SEQUENCE [LARGE SCALE GENOMIC DNA]</scope>
    <source>
        <strain evidence="1 2">CBS 151.66</strain>
    </source>
</reference>
<sequence>MSTPCNALLKLVGAIAHEAGLSTDRREMAIYIGASFLTHKNTCRLMAQVSALIRGGIFINPSHRVDGTSEDVETLVHRHAKYLQVVMTDFCITPTIADLEGHPIELISVLDPAIENSLRGEKRFQFHQALLDMERKANEDLIKCTREYGYHYIFRTGLQEYYLTGTVVENVNFWTPDSRGNDYRVQIQKLCYEAMETQLRLNNAEKRALIQATNCNREDALRFWDWLERNRVSYNAMKACILLLKGLECIGDPRDK</sequence>
<dbReference type="EMBL" id="ML732419">
    <property type="protein sequence ID" value="KAB8068058.1"/>
    <property type="molecule type" value="Genomic_DNA"/>
</dbReference>
<evidence type="ECO:0000313" key="2">
    <source>
        <dbReference type="Proteomes" id="UP000326565"/>
    </source>
</evidence>
<dbReference type="OrthoDB" id="4397787at2759"/>
<protein>
    <submittedName>
        <fullName evidence="1">Uncharacterized protein</fullName>
    </submittedName>
</protein>
<gene>
    <name evidence="1" type="ORF">BDV29DRAFT_162734</name>
</gene>
<accession>A0A5N5WHV3</accession>